<evidence type="ECO:0000313" key="8">
    <source>
        <dbReference type="EMBL" id="TNM64831.1"/>
    </source>
</evidence>
<organism evidence="8 9">
    <name type="scientific">Aliirhizobium smilacinae</name>
    <dbReference type="NCBI Taxonomy" id="1395944"/>
    <lineage>
        <taxon>Bacteria</taxon>
        <taxon>Pseudomonadati</taxon>
        <taxon>Pseudomonadota</taxon>
        <taxon>Alphaproteobacteria</taxon>
        <taxon>Hyphomicrobiales</taxon>
        <taxon>Rhizobiaceae</taxon>
        <taxon>Aliirhizobium</taxon>
    </lineage>
</organism>
<feature type="domain" description="EamA" evidence="7">
    <location>
        <begin position="152"/>
        <end position="276"/>
    </location>
</feature>
<feature type="transmembrane region" description="Helical" evidence="6">
    <location>
        <begin position="265"/>
        <end position="282"/>
    </location>
</feature>
<evidence type="ECO:0000256" key="3">
    <source>
        <dbReference type="ARBA" id="ARBA00022692"/>
    </source>
</evidence>
<feature type="transmembrane region" description="Helical" evidence="6">
    <location>
        <begin position="146"/>
        <end position="163"/>
    </location>
</feature>
<dbReference type="InterPro" id="IPR037185">
    <property type="entry name" value="EmrE-like"/>
</dbReference>
<feature type="transmembrane region" description="Helical" evidence="6">
    <location>
        <begin position="123"/>
        <end position="140"/>
    </location>
</feature>
<dbReference type="GO" id="GO:0016020">
    <property type="term" value="C:membrane"/>
    <property type="evidence" value="ECO:0007669"/>
    <property type="project" value="UniProtKB-SubCell"/>
</dbReference>
<reference evidence="8 9" key="1">
    <citation type="submission" date="2019-06" db="EMBL/GenBank/DDBJ databases">
        <title>The draft genome of Rhizobium smilacinae PTYR-5.</title>
        <authorList>
            <person name="Liu L."/>
            <person name="Li L."/>
            <person name="Zhang X."/>
        </authorList>
    </citation>
    <scope>NUCLEOTIDE SEQUENCE [LARGE SCALE GENOMIC DNA]</scope>
    <source>
        <strain evidence="8 9">PTYR-5</strain>
    </source>
</reference>
<evidence type="ECO:0000256" key="6">
    <source>
        <dbReference type="SAM" id="Phobius"/>
    </source>
</evidence>
<dbReference type="PANTHER" id="PTHR22911">
    <property type="entry name" value="ACYL-MALONYL CONDENSING ENZYME-RELATED"/>
    <property type="match status" value="1"/>
</dbReference>
<evidence type="ECO:0000313" key="9">
    <source>
        <dbReference type="Proteomes" id="UP000311605"/>
    </source>
</evidence>
<dbReference type="AlphaFoldDB" id="A0A5C4XPE4"/>
<feature type="domain" description="EamA" evidence="7">
    <location>
        <begin position="8"/>
        <end position="140"/>
    </location>
</feature>
<feature type="transmembrane region" description="Helical" evidence="6">
    <location>
        <begin position="40"/>
        <end position="60"/>
    </location>
</feature>
<name>A0A5C4XPE4_9HYPH</name>
<keyword evidence="3 6" id="KW-0812">Transmembrane</keyword>
<protein>
    <submittedName>
        <fullName evidence="8">DMT family transporter</fullName>
    </submittedName>
</protein>
<dbReference type="PANTHER" id="PTHR22911:SF6">
    <property type="entry name" value="SOLUTE CARRIER FAMILY 35 MEMBER G1"/>
    <property type="match status" value="1"/>
</dbReference>
<comment type="subcellular location">
    <subcellularLocation>
        <location evidence="1">Membrane</location>
        <topology evidence="1">Multi-pass membrane protein</topology>
    </subcellularLocation>
</comment>
<dbReference type="Gene3D" id="1.10.3730.20">
    <property type="match status" value="1"/>
</dbReference>
<evidence type="ECO:0000256" key="4">
    <source>
        <dbReference type="ARBA" id="ARBA00022989"/>
    </source>
</evidence>
<comment type="similarity">
    <text evidence="2">Belongs to the drug/metabolite transporter (DMT) superfamily. 10 TMS drug/metabolite exporter (DME) (TC 2.A.7.3) family.</text>
</comment>
<dbReference type="SUPFAM" id="SSF103481">
    <property type="entry name" value="Multidrug resistance efflux transporter EmrE"/>
    <property type="match status" value="2"/>
</dbReference>
<keyword evidence="5 6" id="KW-0472">Membrane</keyword>
<keyword evidence="9" id="KW-1185">Reference proteome</keyword>
<feature type="transmembrane region" description="Helical" evidence="6">
    <location>
        <begin position="72"/>
        <end position="91"/>
    </location>
</feature>
<dbReference type="InterPro" id="IPR000620">
    <property type="entry name" value="EamA_dom"/>
</dbReference>
<feature type="transmembrane region" description="Helical" evidence="6">
    <location>
        <begin position="97"/>
        <end position="116"/>
    </location>
</feature>
<gene>
    <name evidence="8" type="ORF">FHP24_00550</name>
</gene>
<evidence type="ECO:0000259" key="7">
    <source>
        <dbReference type="Pfam" id="PF00892"/>
    </source>
</evidence>
<dbReference type="Pfam" id="PF00892">
    <property type="entry name" value="EamA"/>
    <property type="match status" value="2"/>
</dbReference>
<sequence>MALSDNTRGALLMATAMAVFSCNDAMVKSLTHDLSIPQIMAVRGVLTTALVLAVSIALGARLSFRTLTHPLVLLRTAFELGATLCFFNALARIDFASAASIMQSLPLAVTLGAALLFREPVGWRRWSAIIVGFLGVLLIIQPGPEGFSTDALFPLAAVFFTASRDLVTRRIAKEIPTIHVTLFTSFIIMAVGFALIGPTGGWHPISSFNWLLLVLTAIAVFCGYQTIILAMRGGEISFVAPFRYTSLIWALVIGVLVFGERPGMTVLAGAVVVICSGLYTFYRESRRSIDTAKAAAVPPASG</sequence>
<proteinExistence type="inferred from homology"/>
<evidence type="ECO:0000256" key="1">
    <source>
        <dbReference type="ARBA" id="ARBA00004141"/>
    </source>
</evidence>
<dbReference type="OrthoDB" id="7165334at2"/>
<dbReference type="Proteomes" id="UP000311605">
    <property type="component" value="Unassembled WGS sequence"/>
</dbReference>
<comment type="caution">
    <text evidence="8">The sequence shown here is derived from an EMBL/GenBank/DDBJ whole genome shotgun (WGS) entry which is preliminary data.</text>
</comment>
<evidence type="ECO:0000256" key="5">
    <source>
        <dbReference type="ARBA" id="ARBA00023136"/>
    </source>
</evidence>
<feature type="transmembrane region" description="Helical" evidence="6">
    <location>
        <begin position="242"/>
        <end position="259"/>
    </location>
</feature>
<dbReference type="EMBL" id="VDMN01000001">
    <property type="protein sequence ID" value="TNM64831.1"/>
    <property type="molecule type" value="Genomic_DNA"/>
</dbReference>
<accession>A0A5C4XPE4</accession>
<dbReference type="RefSeq" id="WP_139671388.1">
    <property type="nucleotide sequence ID" value="NZ_VDMN01000001.1"/>
</dbReference>
<feature type="transmembrane region" description="Helical" evidence="6">
    <location>
        <begin position="208"/>
        <end position="230"/>
    </location>
</feature>
<evidence type="ECO:0000256" key="2">
    <source>
        <dbReference type="ARBA" id="ARBA00009853"/>
    </source>
</evidence>
<keyword evidence="4 6" id="KW-1133">Transmembrane helix</keyword>
<feature type="transmembrane region" description="Helical" evidence="6">
    <location>
        <begin position="175"/>
        <end position="196"/>
    </location>
</feature>